<sequence>MTTSDPLVWIDCEMTGLDLSADALIEVAVIVTDYELRPLGAGLDLLITPPASALEQMDDFVRSMHTASGLLAELEGGMSLPQAQDRIMEHVTSLVPEPRTAQLAGNSVGTDKAFLSRDMPELINHLHYRVVDVSSIKELAKRWYPRTFFHSPDKRGGHRALADILESIDELRYYRSILFPAGEGPTSEECKAAAAAITASPTVATPATPAP</sequence>
<accession>A0ABM7UD29</accession>
<dbReference type="InterPro" id="IPR013520">
    <property type="entry name" value="Ribonucl_H"/>
</dbReference>
<evidence type="ECO:0000256" key="4">
    <source>
        <dbReference type="ARBA" id="ARBA00022839"/>
    </source>
</evidence>
<reference evidence="6 7" key="1">
    <citation type="submission" date="2021-08" db="EMBL/GenBank/DDBJ databases">
        <title>Whole genome sequence of novel Actinomyces species strain MAS-1.</title>
        <authorList>
            <person name="Saito M."/>
            <person name="Kuwahara N."/>
            <person name="Takizawa T."/>
            <person name="Gotouda H."/>
            <person name="Ochiai T."/>
        </authorList>
    </citation>
    <scope>NUCLEOTIDE SEQUENCE [LARGE SCALE GENOMIC DNA]</scope>
    <source>
        <strain evidence="6 7">MAS-1</strain>
    </source>
</reference>
<dbReference type="PANTHER" id="PTHR11046:SF0">
    <property type="entry name" value="OLIGORIBONUCLEASE, MITOCHONDRIAL"/>
    <property type="match status" value="1"/>
</dbReference>
<organism evidence="6 7">
    <name type="scientific">Actinomyces capricornis</name>
    <dbReference type="NCBI Taxonomy" id="2755559"/>
    <lineage>
        <taxon>Bacteria</taxon>
        <taxon>Bacillati</taxon>
        <taxon>Actinomycetota</taxon>
        <taxon>Actinomycetes</taxon>
        <taxon>Actinomycetales</taxon>
        <taxon>Actinomycetaceae</taxon>
        <taxon>Actinomyces</taxon>
    </lineage>
</organism>
<dbReference type="InterPro" id="IPR022894">
    <property type="entry name" value="Oligoribonuclease"/>
</dbReference>
<gene>
    <name evidence="6" type="primary">orn</name>
    <name evidence="6" type="ORF">MANAM107_19300</name>
</gene>
<proteinExistence type="inferred from homology"/>
<dbReference type="Gene3D" id="3.30.420.10">
    <property type="entry name" value="Ribonuclease H-like superfamily/Ribonuclease H"/>
    <property type="match status" value="1"/>
</dbReference>
<evidence type="ECO:0000313" key="6">
    <source>
        <dbReference type="EMBL" id="BDA65096.1"/>
    </source>
</evidence>
<name>A0ABM7UD29_9ACTO</name>
<dbReference type="SMART" id="SM00479">
    <property type="entry name" value="EXOIII"/>
    <property type="match status" value="1"/>
</dbReference>
<dbReference type="InterPro" id="IPR036397">
    <property type="entry name" value="RNaseH_sf"/>
</dbReference>
<dbReference type="EMBL" id="AP025017">
    <property type="protein sequence ID" value="BDA65096.1"/>
    <property type="molecule type" value="Genomic_DNA"/>
</dbReference>
<dbReference type="Pfam" id="PF00929">
    <property type="entry name" value="RNase_T"/>
    <property type="match status" value="1"/>
</dbReference>
<feature type="domain" description="Exonuclease" evidence="5">
    <location>
        <begin position="6"/>
        <end position="180"/>
    </location>
</feature>
<dbReference type="InterPro" id="IPR012337">
    <property type="entry name" value="RNaseH-like_sf"/>
</dbReference>
<evidence type="ECO:0000256" key="2">
    <source>
        <dbReference type="ARBA" id="ARBA00022722"/>
    </source>
</evidence>
<evidence type="ECO:0000256" key="1">
    <source>
        <dbReference type="ARBA" id="ARBA00009921"/>
    </source>
</evidence>
<evidence type="ECO:0000259" key="5">
    <source>
        <dbReference type="SMART" id="SM00479"/>
    </source>
</evidence>
<protein>
    <submittedName>
        <fullName evidence="6">Oligoribonuclease</fullName>
    </submittedName>
</protein>
<keyword evidence="4" id="KW-0269">Exonuclease</keyword>
<evidence type="ECO:0000313" key="7">
    <source>
        <dbReference type="Proteomes" id="UP000824496"/>
    </source>
</evidence>
<dbReference type="CDD" id="cd06135">
    <property type="entry name" value="Orn"/>
    <property type="match status" value="1"/>
</dbReference>
<dbReference type="NCBIfam" id="NF003765">
    <property type="entry name" value="PRK05359.1"/>
    <property type="match status" value="1"/>
</dbReference>
<dbReference type="PANTHER" id="PTHR11046">
    <property type="entry name" value="OLIGORIBONUCLEASE, MITOCHONDRIAL"/>
    <property type="match status" value="1"/>
</dbReference>
<evidence type="ECO:0000256" key="3">
    <source>
        <dbReference type="ARBA" id="ARBA00022801"/>
    </source>
</evidence>
<dbReference type="SUPFAM" id="SSF53098">
    <property type="entry name" value="Ribonuclease H-like"/>
    <property type="match status" value="1"/>
</dbReference>
<keyword evidence="3" id="KW-0378">Hydrolase</keyword>
<keyword evidence="7" id="KW-1185">Reference proteome</keyword>
<dbReference type="Proteomes" id="UP000824496">
    <property type="component" value="Chromosome"/>
</dbReference>
<keyword evidence="2" id="KW-0540">Nuclease</keyword>
<comment type="similarity">
    <text evidence="1">Belongs to the oligoribonuclease family.</text>
</comment>
<dbReference type="RefSeq" id="WP_223913043.1">
    <property type="nucleotide sequence ID" value="NZ_AP025017.1"/>
</dbReference>